<name>A0A2A9DRZ6_9MICO</name>
<protein>
    <submittedName>
        <fullName evidence="2">Uncharacterized protein</fullName>
    </submittedName>
</protein>
<keyword evidence="1" id="KW-0472">Membrane</keyword>
<organism evidence="2 3">
    <name type="scientific">Paramicrobacterium agarici</name>
    <dbReference type="NCBI Taxonomy" id="630514"/>
    <lineage>
        <taxon>Bacteria</taxon>
        <taxon>Bacillati</taxon>
        <taxon>Actinomycetota</taxon>
        <taxon>Actinomycetes</taxon>
        <taxon>Micrococcales</taxon>
        <taxon>Microbacteriaceae</taxon>
        <taxon>Paramicrobacterium</taxon>
    </lineage>
</organism>
<keyword evidence="1" id="KW-0812">Transmembrane</keyword>
<feature type="transmembrane region" description="Helical" evidence="1">
    <location>
        <begin position="72"/>
        <end position="92"/>
    </location>
</feature>
<dbReference type="Proteomes" id="UP000221369">
    <property type="component" value="Unassembled WGS sequence"/>
</dbReference>
<comment type="caution">
    <text evidence="2">The sequence shown here is derived from an EMBL/GenBank/DDBJ whole genome shotgun (WGS) entry which is preliminary data.</text>
</comment>
<keyword evidence="3" id="KW-1185">Reference proteome</keyword>
<dbReference type="EMBL" id="PDJE01000001">
    <property type="protein sequence ID" value="PFG29448.1"/>
    <property type="molecule type" value="Genomic_DNA"/>
</dbReference>
<feature type="transmembrane region" description="Helical" evidence="1">
    <location>
        <begin position="99"/>
        <end position="119"/>
    </location>
</feature>
<evidence type="ECO:0000313" key="2">
    <source>
        <dbReference type="EMBL" id="PFG29448.1"/>
    </source>
</evidence>
<evidence type="ECO:0000313" key="3">
    <source>
        <dbReference type="Proteomes" id="UP000221369"/>
    </source>
</evidence>
<sequence>MQIAMSDGCTTYWSLRSVENMTQYSHSSDAHQRSGPAQRRLGLPFVALVGLALLAVPRVVLHDLDLIAEGTLLNAVFVFGPAIVWIVVVWALRVPNPFLTLVVVGALYGIFLALGHQLLWNVNTGGTQPQLGGNLSDVDPVLESVIFRVFATISSLFTGVIVGAISGLVAWGLSAITRRAR</sequence>
<accession>A0A2A9DRZ6</accession>
<proteinExistence type="predicted"/>
<feature type="transmembrane region" description="Helical" evidence="1">
    <location>
        <begin position="41"/>
        <end position="60"/>
    </location>
</feature>
<gene>
    <name evidence="2" type="ORF">ATJ78_0354</name>
</gene>
<feature type="transmembrane region" description="Helical" evidence="1">
    <location>
        <begin position="145"/>
        <end position="173"/>
    </location>
</feature>
<reference evidence="2 3" key="1">
    <citation type="submission" date="2017-10" db="EMBL/GenBank/DDBJ databases">
        <title>Sequencing the genomes of 1000 actinobacteria strains.</title>
        <authorList>
            <person name="Klenk H.-P."/>
        </authorList>
    </citation>
    <scope>NUCLEOTIDE SEQUENCE [LARGE SCALE GENOMIC DNA]</scope>
    <source>
        <strain evidence="2 3">DSM 21798</strain>
    </source>
</reference>
<evidence type="ECO:0000256" key="1">
    <source>
        <dbReference type="SAM" id="Phobius"/>
    </source>
</evidence>
<dbReference type="AlphaFoldDB" id="A0A2A9DRZ6"/>
<keyword evidence="1" id="KW-1133">Transmembrane helix</keyword>